<accession>A0ABY9AU62</accession>
<protein>
    <submittedName>
        <fullName evidence="2">YceH family protein</fullName>
    </submittedName>
</protein>
<dbReference type="PANTHER" id="PTHR38768">
    <property type="entry name" value="UPF0502 PROTEIN YCEH"/>
    <property type="match status" value="1"/>
</dbReference>
<dbReference type="InterPro" id="IPR036390">
    <property type="entry name" value="WH_DNA-bd_sf"/>
</dbReference>
<dbReference type="HAMAP" id="MF_01584">
    <property type="entry name" value="UPF0502"/>
    <property type="match status" value="1"/>
</dbReference>
<reference evidence="2 3" key="1">
    <citation type="submission" date="2023-06" db="EMBL/GenBank/DDBJ databases">
        <authorList>
            <person name="Ham H."/>
            <person name="Park D.S."/>
        </authorList>
    </citation>
    <scope>NUCLEOTIDE SEQUENCE [LARGE SCALE GENOMIC DNA]</scope>
    <source>
        <strain evidence="2 3">KACC 17005</strain>
    </source>
</reference>
<gene>
    <name evidence="2" type="ORF">QRO08_07190</name>
</gene>
<dbReference type="SUPFAM" id="SSF46785">
    <property type="entry name" value="Winged helix' DNA-binding domain"/>
    <property type="match status" value="2"/>
</dbReference>
<dbReference type="RefSeq" id="WP_011796493.1">
    <property type="nucleotide sequence ID" value="NZ_CP023687.1"/>
</dbReference>
<dbReference type="PANTHER" id="PTHR38768:SF1">
    <property type="entry name" value="UPF0502 PROTEIN YCEH"/>
    <property type="match status" value="1"/>
</dbReference>
<proteinExistence type="inferred from homology"/>
<evidence type="ECO:0000256" key="1">
    <source>
        <dbReference type="HAMAP-Rule" id="MF_01584"/>
    </source>
</evidence>
<dbReference type="Gene3D" id="1.10.10.10">
    <property type="entry name" value="Winged helix-like DNA-binding domain superfamily/Winged helix DNA-binding domain"/>
    <property type="match status" value="2"/>
</dbReference>
<dbReference type="EMBL" id="CP127363">
    <property type="protein sequence ID" value="WIY50343.1"/>
    <property type="molecule type" value="Genomic_DNA"/>
</dbReference>
<dbReference type="InterPro" id="IPR007432">
    <property type="entry name" value="DUF480"/>
</dbReference>
<organism evidence="2 3">
    <name type="scientific">Paracidovorax citrulli</name>
    <name type="common">Acidovorax citrulli</name>
    <dbReference type="NCBI Taxonomy" id="80869"/>
    <lineage>
        <taxon>Bacteria</taxon>
        <taxon>Pseudomonadati</taxon>
        <taxon>Pseudomonadota</taxon>
        <taxon>Betaproteobacteria</taxon>
        <taxon>Burkholderiales</taxon>
        <taxon>Comamonadaceae</taxon>
        <taxon>Paracidovorax</taxon>
    </lineage>
</organism>
<dbReference type="Proteomes" id="UP001242732">
    <property type="component" value="Chromosome"/>
</dbReference>
<keyword evidence="3" id="KW-1185">Reference proteome</keyword>
<evidence type="ECO:0000313" key="2">
    <source>
        <dbReference type="EMBL" id="WIY50343.1"/>
    </source>
</evidence>
<sequence length="232" mass="24562">MPFDPRLQPLTAAEARVLGTLMEKARTVPDSYPLTLNAVVTGCNQKSSRDPVTTLSDAEVQEALDSLRRRAMVVEIGGQRATRWEHNFTRAAGVPDQSAALLGLLMLRGPQTAGELRINAERWHRFADISSVEAFLDELQSRSEEKGGPLVALLPRAPGARESRWTHLLCGPLSAADMAAQAAQAAAPTSSARAADPALAERVAALEAEVAALRGSLAALCGQLGVSLPGQP</sequence>
<comment type="similarity">
    <text evidence="1">Belongs to the UPF0502 family.</text>
</comment>
<evidence type="ECO:0000313" key="3">
    <source>
        <dbReference type="Proteomes" id="UP001242732"/>
    </source>
</evidence>
<dbReference type="Pfam" id="PF04337">
    <property type="entry name" value="DUF480"/>
    <property type="match status" value="1"/>
</dbReference>
<name>A0ABY9AU62_PARCI</name>
<dbReference type="GeneID" id="79791675"/>
<dbReference type="InterPro" id="IPR036388">
    <property type="entry name" value="WH-like_DNA-bd_sf"/>
</dbReference>